<name>A0A2N9F380_FAGSY</name>
<gene>
    <name evidence="2" type="ORF">FSB_LOCUS9191</name>
</gene>
<accession>A0A2N9F380</accession>
<dbReference type="Pfam" id="PF13966">
    <property type="entry name" value="zf-RVT"/>
    <property type="match status" value="1"/>
</dbReference>
<evidence type="ECO:0000259" key="1">
    <source>
        <dbReference type="Pfam" id="PF13966"/>
    </source>
</evidence>
<dbReference type="EMBL" id="OIVN01000506">
    <property type="protein sequence ID" value="SPC81309.1"/>
    <property type="molecule type" value="Genomic_DNA"/>
</dbReference>
<proteinExistence type="predicted"/>
<sequence>MGNNMLVFAFKDELDLERVIHSEPWSYDKHLVTFQRVEADTSIAEMDCRWHGCLLGTKLGLPFDMSASSTSVIGVVCSRMGIGIVIGGCGVKGRSEEKINNMAHGPSHGGDGMATGDDGPSMDFMKMKENLPQFSEGPKIGVDPNEQTSSMGVSAKNSAVTPEDVGVNNEHINQDVVLGKESEGAKPRVFLQEHAGSRGKENLGSTIDLNAMHDVVVQGVKRGGILSEMDPSLVQKKGKGRIMVFSTMMWITWRFTGFYGFPEGHRKHESWALLDKLHDMDSLSWLSMGDYNEIVSLEEKSGQAMGSMTKLRDFGDVLNRCELVDLGFRGSAFVPWRFITDNVSVAFELIHKLKAKRIGKKGEMAIKLDMSKAYDHVEWIYLESIMRRMGFAERWISLIMECIRTVQYSVLIDGVPKGFIIPSQGIQQGDPLSAYMFLLCAEGLSVLFHKAVHSAYEMLESDRRKLDTGESSNTVKLRWLWRKTWKMAIPGKVKHCIWRAYHETLPTYQQLHRRKIRSDAICPVCSQEDETTLHVLWQCLLARNTWALVLGRLQKLPNQGGDFSLFMLRMFQDFPKAEVQLSPSVIRILAQALDCDYKAAKSSLNPSLPFG</sequence>
<organism evidence="2">
    <name type="scientific">Fagus sylvatica</name>
    <name type="common">Beechnut</name>
    <dbReference type="NCBI Taxonomy" id="28930"/>
    <lineage>
        <taxon>Eukaryota</taxon>
        <taxon>Viridiplantae</taxon>
        <taxon>Streptophyta</taxon>
        <taxon>Embryophyta</taxon>
        <taxon>Tracheophyta</taxon>
        <taxon>Spermatophyta</taxon>
        <taxon>Magnoliopsida</taxon>
        <taxon>eudicotyledons</taxon>
        <taxon>Gunneridae</taxon>
        <taxon>Pentapetalae</taxon>
        <taxon>rosids</taxon>
        <taxon>fabids</taxon>
        <taxon>Fagales</taxon>
        <taxon>Fagaceae</taxon>
        <taxon>Fagus</taxon>
    </lineage>
</organism>
<dbReference type="InterPro" id="IPR026960">
    <property type="entry name" value="RVT-Znf"/>
</dbReference>
<dbReference type="InterPro" id="IPR052343">
    <property type="entry name" value="Retrotransposon-Effector_Assoc"/>
</dbReference>
<protein>
    <recommendedName>
        <fullName evidence="1">Reverse transcriptase zinc-binding domain-containing protein</fullName>
    </recommendedName>
</protein>
<dbReference type="PANTHER" id="PTHR46890">
    <property type="entry name" value="NON-LTR RETROLELEMENT REVERSE TRANSCRIPTASE-LIKE PROTEIN-RELATED"/>
    <property type="match status" value="1"/>
</dbReference>
<feature type="domain" description="Reverse transcriptase zinc-binding" evidence="1">
    <location>
        <begin position="452"/>
        <end position="546"/>
    </location>
</feature>
<reference evidence="2" key="1">
    <citation type="submission" date="2018-02" db="EMBL/GenBank/DDBJ databases">
        <authorList>
            <person name="Cohen D.B."/>
            <person name="Kent A.D."/>
        </authorList>
    </citation>
    <scope>NUCLEOTIDE SEQUENCE</scope>
</reference>
<dbReference type="AlphaFoldDB" id="A0A2N9F380"/>
<dbReference type="PANTHER" id="PTHR46890:SF48">
    <property type="entry name" value="RNA-DIRECTED DNA POLYMERASE"/>
    <property type="match status" value="1"/>
</dbReference>
<evidence type="ECO:0000313" key="2">
    <source>
        <dbReference type="EMBL" id="SPC81309.1"/>
    </source>
</evidence>